<organism evidence="9 10">
    <name type="scientific">Paenibacillus radicis</name>
    <name type="common">ex Gao et al. 2016</name>
    <dbReference type="NCBI Taxonomy" id="1737354"/>
    <lineage>
        <taxon>Bacteria</taxon>
        <taxon>Bacillati</taxon>
        <taxon>Bacillota</taxon>
        <taxon>Bacilli</taxon>
        <taxon>Bacillales</taxon>
        <taxon>Paenibacillaceae</taxon>
        <taxon>Paenibacillus</taxon>
    </lineage>
</organism>
<dbReference type="InterPro" id="IPR020846">
    <property type="entry name" value="MFS_dom"/>
</dbReference>
<feature type="transmembrane region" description="Helical" evidence="7">
    <location>
        <begin position="132"/>
        <end position="152"/>
    </location>
</feature>
<dbReference type="PROSITE" id="PS50850">
    <property type="entry name" value="MFS"/>
    <property type="match status" value="1"/>
</dbReference>
<proteinExistence type="inferred from homology"/>
<dbReference type="Gene3D" id="1.20.1250.20">
    <property type="entry name" value="MFS general substrate transporter like domains"/>
    <property type="match status" value="2"/>
</dbReference>
<feature type="transmembrane region" description="Helical" evidence="7">
    <location>
        <begin position="355"/>
        <end position="373"/>
    </location>
</feature>
<keyword evidence="4 7" id="KW-0812">Transmembrane</keyword>
<keyword evidence="5 7" id="KW-1133">Transmembrane helix</keyword>
<feature type="transmembrane region" description="Helical" evidence="7">
    <location>
        <begin position="44"/>
        <end position="62"/>
    </location>
</feature>
<evidence type="ECO:0000313" key="10">
    <source>
        <dbReference type="Proteomes" id="UP000600247"/>
    </source>
</evidence>
<sequence length="419" mass="44741">MRKLLWLGCLSYLVIGLAHVIGGAVLEQMMAKYGLSYRDSGQWIMNQFLGFLVGVLLAPTITSKVGKRGGVLIAIGLLTISEAAYSLLPPWGLMLAIAPFAGFGFGMTEAVVGAMVIDMATQNGKASAMSRVETFFGIGAFLMPTMAGLLIRHDIWQLSFPVLAAMSGIMFILWLTMQFGGEIDDRISYHGRLGDQSPSPQGTAGMKQGLSEAGVRKGGLLGYHPQTLPFLLLGSLFFMVYVGMEMSFSNYLPSILIEQSNVAAANAPAALSLFWGTMIAGRLFAGRLADWAGYSRYLLFATAGAAVVFVGMALTGQLTTMIVLIGLSGLFFSGVFGIALVYANEQIQGMTERTTSLLVASGGLGGALFPRLTGWMMDRFGAGNTLWMLSASIILLFALLLVMLVLGRRHHAGARLSRG</sequence>
<feature type="transmembrane region" description="Helical" evidence="7">
    <location>
        <begin position="158"/>
        <end position="177"/>
    </location>
</feature>
<feature type="transmembrane region" description="Helical" evidence="7">
    <location>
        <begin position="297"/>
        <end position="315"/>
    </location>
</feature>
<evidence type="ECO:0000256" key="3">
    <source>
        <dbReference type="ARBA" id="ARBA00022448"/>
    </source>
</evidence>
<evidence type="ECO:0000256" key="5">
    <source>
        <dbReference type="ARBA" id="ARBA00022989"/>
    </source>
</evidence>
<gene>
    <name evidence="9" type="ORF">GCM10010918_51540</name>
</gene>
<dbReference type="SUPFAM" id="SSF103473">
    <property type="entry name" value="MFS general substrate transporter"/>
    <property type="match status" value="1"/>
</dbReference>
<dbReference type="Pfam" id="PF07690">
    <property type="entry name" value="MFS_1"/>
    <property type="match status" value="1"/>
</dbReference>
<dbReference type="InterPro" id="IPR011701">
    <property type="entry name" value="MFS"/>
</dbReference>
<dbReference type="PANTHER" id="PTHR23514">
    <property type="entry name" value="BYPASS OF STOP CODON PROTEIN 6"/>
    <property type="match status" value="1"/>
</dbReference>
<evidence type="ECO:0000256" key="1">
    <source>
        <dbReference type="ARBA" id="ARBA00004651"/>
    </source>
</evidence>
<feature type="transmembrane region" description="Helical" evidence="7">
    <location>
        <begin position="94"/>
        <end position="120"/>
    </location>
</feature>
<dbReference type="Proteomes" id="UP000600247">
    <property type="component" value="Unassembled WGS sequence"/>
</dbReference>
<evidence type="ECO:0000256" key="7">
    <source>
        <dbReference type="SAM" id="Phobius"/>
    </source>
</evidence>
<evidence type="ECO:0000313" key="9">
    <source>
        <dbReference type="EMBL" id="GGG86978.1"/>
    </source>
</evidence>
<comment type="caution">
    <text evidence="9">The sequence shown here is derived from an EMBL/GenBank/DDBJ whole genome shotgun (WGS) entry which is preliminary data.</text>
</comment>
<evidence type="ECO:0000259" key="8">
    <source>
        <dbReference type="PROSITE" id="PS50850"/>
    </source>
</evidence>
<accession>A0A917HR94</accession>
<dbReference type="GO" id="GO:0022857">
    <property type="term" value="F:transmembrane transporter activity"/>
    <property type="evidence" value="ECO:0007669"/>
    <property type="project" value="InterPro"/>
</dbReference>
<name>A0A917HR94_9BACL</name>
<dbReference type="GO" id="GO:0005886">
    <property type="term" value="C:plasma membrane"/>
    <property type="evidence" value="ECO:0007669"/>
    <property type="project" value="UniProtKB-SubCell"/>
</dbReference>
<evidence type="ECO:0000256" key="6">
    <source>
        <dbReference type="ARBA" id="ARBA00023136"/>
    </source>
</evidence>
<feature type="transmembrane region" description="Helical" evidence="7">
    <location>
        <begin position="227"/>
        <end position="244"/>
    </location>
</feature>
<dbReference type="InterPro" id="IPR036259">
    <property type="entry name" value="MFS_trans_sf"/>
</dbReference>
<dbReference type="InterPro" id="IPR051788">
    <property type="entry name" value="MFS_Transporter"/>
</dbReference>
<evidence type="ECO:0000256" key="4">
    <source>
        <dbReference type="ARBA" id="ARBA00022692"/>
    </source>
</evidence>
<keyword evidence="10" id="KW-1185">Reference proteome</keyword>
<keyword evidence="3" id="KW-0813">Transport</keyword>
<feature type="domain" description="Major facilitator superfamily (MFS) profile" evidence="8">
    <location>
        <begin position="4"/>
        <end position="409"/>
    </location>
</feature>
<comment type="subcellular location">
    <subcellularLocation>
        <location evidence="1">Cell membrane</location>
        <topology evidence="1">Multi-pass membrane protein</topology>
    </subcellularLocation>
</comment>
<protein>
    <submittedName>
        <fullName evidence="9">Glucose/mannose:H+ symporter GlcP</fullName>
    </submittedName>
</protein>
<comment type="similarity">
    <text evidence="2">Belongs to the major facilitator superfamily.</text>
</comment>
<dbReference type="PANTHER" id="PTHR23514:SF3">
    <property type="entry name" value="BYPASS OF STOP CODON PROTEIN 6"/>
    <property type="match status" value="1"/>
</dbReference>
<keyword evidence="6 7" id="KW-0472">Membrane</keyword>
<feature type="transmembrane region" description="Helical" evidence="7">
    <location>
        <begin position="385"/>
        <end position="406"/>
    </location>
</feature>
<feature type="transmembrane region" description="Helical" evidence="7">
    <location>
        <begin position="321"/>
        <end position="343"/>
    </location>
</feature>
<evidence type="ECO:0000256" key="2">
    <source>
        <dbReference type="ARBA" id="ARBA00008335"/>
    </source>
</evidence>
<dbReference type="RefSeq" id="WP_188892562.1">
    <property type="nucleotide sequence ID" value="NZ_BMHY01000017.1"/>
</dbReference>
<dbReference type="EMBL" id="BMHY01000017">
    <property type="protein sequence ID" value="GGG86978.1"/>
    <property type="molecule type" value="Genomic_DNA"/>
</dbReference>
<dbReference type="AlphaFoldDB" id="A0A917HR94"/>
<reference evidence="9 10" key="1">
    <citation type="journal article" date="2014" name="Int. J. Syst. Evol. Microbiol.">
        <title>Complete genome sequence of Corynebacterium casei LMG S-19264T (=DSM 44701T), isolated from a smear-ripened cheese.</title>
        <authorList>
            <consortium name="US DOE Joint Genome Institute (JGI-PGF)"/>
            <person name="Walter F."/>
            <person name="Albersmeier A."/>
            <person name="Kalinowski J."/>
            <person name="Ruckert C."/>
        </authorList>
    </citation>
    <scope>NUCLEOTIDE SEQUENCE [LARGE SCALE GENOMIC DNA]</scope>
    <source>
        <strain evidence="9 10">CGMCC 1.15286</strain>
    </source>
</reference>
<feature type="transmembrane region" description="Helical" evidence="7">
    <location>
        <begin position="69"/>
        <end position="88"/>
    </location>
</feature>
<feature type="transmembrane region" description="Helical" evidence="7">
    <location>
        <begin position="264"/>
        <end position="285"/>
    </location>
</feature>